<proteinExistence type="inferred from homology"/>
<protein>
    <recommendedName>
        <fullName evidence="2">Probable allantoicase</fullName>
        <ecNumber evidence="2">3.5.3.4</ecNumber>
    </recommendedName>
    <alternativeName>
        <fullName evidence="2">Allantoate amidinohydrolase</fullName>
    </alternativeName>
</protein>
<evidence type="ECO:0000256" key="1">
    <source>
        <dbReference type="ARBA" id="ARBA00009242"/>
    </source>
</evidence>
<dbReference type="SUPFAM" id="SSF49785">
    <property type="entry name" value="Galactose-binding domain-like"/>
    <property type="match status" value="2"/>
</dbReference>
<dbReference type="GO" id="GO:0006144">
    <property type="term" value="P:purine nucleobase metabolic process"/>
    <property type="evidence" value="ECO:0007669"/>
    <property type="project" value="UniProtKB-KW"/>
</dbReference>
<evidence type="ECO:0000313" key="5">
    <source>
        <dbReference type="Proteomes" id="UP000036902"/>
    </source>
</evidence>
<dbReference type="InterPro" id="IPR008979">
    <property type="entry name" value="Galactose-bd-like_sf"/>
</dbReference>
<dbReference type="InterPro" id="IPR005164">
    <property type="entry name" value="Allantoicase"/>
</dbReference>
<comment type="catalytic activity">
    <reaction evidence="2">
        <text>allantoate + H2O = (S)-ureidoglycolate + urea</text>
        <dbReference type="Rhea" id="RHEA:11016"/>
        <dbReference type="ChEBI" id="CHEBI:15377"/>
        <dbReference type="ChEBI" id="CHEBI:16199"/>
        <dbReference type="ChEBI" id="CHEBI:17536"/>
        <dbReference type="ChEBI" id="CHEBI:57296"/>
        <dbReference type="EC" id="3.5.3.4"/>
    </reaction>
</comment>
<sequence length="349" mass="37850">MASHTPGAPVFAPPAELPDWALRSVDLANPRLGAKALAASDDFFAEVARMLNPEPAQFVPGKFDTNGKWMDGWESRRKRVAGHDWALVKLGVKGVIRGFDVDTSHFTGNYPPAVSIEACVAETDDVAALQAATWTEILPATPMGPNSHHLLECASTAAWTHLRVNMYPDGGIARLRVYGRPVGTLAAKAASGELVDLVAMENGGRAVSWNDASFGSSAAALLLPGRGLNMGDGWETRRRREPGNDWCVLELGAPGTVEKIEVDTAYFKGNYPDRCSIQAAYVTGGTDRSITTQSMFWQTLLPEQKLEMHAIHTFTEQLATLGPITHVRFNIFPDGGVSRLRLWGKLEAK</sequence>
<keyword evidence="2" id="KW-0659">Purine metabolism</keyword>
<dbReference type="EC" id="3.5.3.4" evidence="2"/>
<dbReference type="NCBIfam" id="TIGR02961">
    <property type="entry name" value="allantoicase"/>
    <property type="match status" value="1"/>
</dbReference>
<keyword evidence="5" id="KW-1185">Reference proteome</keyword>
<dbReference type="PIRSF" id="PIRSF016516">
    <property type="entry name" value="Allantoicase"/>
    <property type="match status" value="1"/>
</dbReference>
<dbReference type="GO" id="GO:0000256">
    <property type="term" value="P:allantoin catabolic process"/>
    <property type="evidence" value="ECO:0007669"/>
    <property type="project" value="UniProtKB-UniRule"/>
</dbReference>
<evidence type="ECO:0000256" key="2">
    <source>
        <dbReference type="HAMAP-Rule" id="MF_00813"/>
    </source>
</evidence>
<feature type="domain" description="Allantoicase" evidence="3">
    <location>
        <begin position="203"/>
        <end position="346"/>
    </location>
</feature>
<evidence type="ECO:0000259" key="3">
    <source>
        <dbReference type="Pfam" id="PF03561"/>
    </source>
</evidence>
<feature type="domain" description="Allantoicase" evidence="3">
    <location>
        <begin position="33"/>
        <end position="181"/>
    </location>
</feature>
<organism evidence="4 5">
    <name type="scientific">Thauera humireducens</name>
    <dbReference type="NCBI Taxonomy" id="1134435"/>
    <lineage>
        <taxon>Bacteria</taxon>
        <taxon>Pseudomonadati</taxon>
        <taxon>Pseudomonadota</taxon>
        <taxon>Betaproteobacteria</taxon>
        <taxon>Rhodocyclales</taxon>
        <taxon>Zoogloeaceae</taxon>
        <taxon>Thauera</taxon>
    </lineage>
</organism>
<dbReference type="Gene3D" id="2.60.120.260">
    <property type="entry name" value="Galactose-binding domain-like"/>
    <property type="match status" value="2"/>
</dbReference>
<evidence type="ECO:0000313" key="4">
    <source>
        <dbReference type="EMBL" id="AMO36957.1"/>
    </source>
</evidence>
<accession>A0A127K4S4</accession>
<dbReference type="PANTHER" id="PTHR12045:SF3">
    <property type="entry name" value="INACTIVE ALLANTOICASE-RELATED"/>
    <property type="match status" value="1"/>
</dbReference>
<reference evidence="5" key="1">
    <citation type="submission" date="2016-03" db="EMBL/GenBank/DDBJ databases">
        <authorList>
            <person name="Ma C."/>
            <person name="Zhou S."/>
            <person name="Yang G."/>
        </authorList>
    </citation>
    <scope>NUCLEOTIDE SEQUENCE [LARGE SCALE GENOMIC DNA]</scope>
    <source>
        <strain evidence="5">SgZ-1</strain>
    </source>
</reference>
<name>A0A127K4S4_9RHOO</name>
<dbReference type="PANTHER" id="PTHR12045">
    <property type="entry name" value="ALLANTOICASE"/>
    <property type="match status" value="1"/>
</dbReference>
<dbReference type="Pfam" id="PF03561">
    <property type="entry name" value="Allantoicase"/>
    <property type="match status" value="2"/>
</dbReference>
<gene>
    <name evidence="2" type="primary">alc</name>
    <name evidence="4" type="ORF">AC731_008360</name>
</gene>
<dbReference type="STRING" id="1134435.AC731_008360"/>
<dbReference type="AlphaFoldDB" id="A0A127K4S4"/>
<dbReference type="UniPathway" id="UPA00395">
    <property type="reaction ID" value="UER00654"/>
</dbReference>
<keyword evidence="2" id="KW-0378">Hydrolase</keyword>
<dbReference type="Proteomes" id="UP000036902">
    <property type="component" value="Chromosome"/>
</dbReference>
<dbReference type="GO" id="GO:0004037">
    <property type="term" value="F:allantoicase activity"/>
    <property type="evidence" value="ECO:0007669"/>
    <property type="project" value="UniProtKB-UniRule"/>
</dbReference>
<dbReference type="InterPro" id="IPR015908">
    <property type="entry name" value="Allantoicase_dom"/>
</dbReference>
<dbReference type="HAMAP" id="MF_00813">
    <property type="entry name" value="Allantoicase"/>
    <property type="match status" value="1"/>
</dbReference>
<dbReference type="EMBL" id="CP014646">
    <property type="protein sequence ID" value="AMO36957.1"/>
    <property type="molecule type" value="Genomic_DNA"/>
</dbReference>
<comment type="similarity">
    <text evidence="1 2">Belongs to the allantoicase family.</text>
</comment>
<dbReference type="KEGG" id="thu:AC731_008360"/>
<comment type="pathway">
    <text evidence="2">Nitrogen metabolism; (S)-allantoin degradation; (S)-ureidoglycolate from allantoate (aminidohydrolase route): step 1/1.</text>
</comment>
<dbReference type="RefSeq" id="WP_048705100.1">
    <property type="nucleotide sequence ID" value="NZ_CP014646.1"/>
</dbReference>